<dbReference type="EMBL" id="JACEFO010000544">
    <property type="protein sequence ID" value="KAF8765853.1"/>
    <property type="molecule type" value="Genomic_DNA"/>
</dbReference>
<dbReference type="InterPro" id="IPR017853">
    <property type="entry name" value="GH"/>
</dbReference>
<protein>
    <submittedName>
        <fullName evidence="3">Uncharacterized protein</fullName>
    </submittedName>
</protein>
<dbReference type="SUPFAM" id="SSF51445">
    <property type="entry name" value="(Trans)glycosidases"/>
    <property type="match status" value="1"/>
</dbReference>
<comment type="caution">
    <text evidence="3">The sequence shown here is derived from an EMBL/GenBank/DDBJ whole genome shotgun (WGS) entry which is preliminary data.</text>
</comment>
<evidence type="ECO:0000256" key="2">
    <source>
        <dbReference type="RuleBase" id="RU003690"/>
    </source>
</evidence>
<dbReference type="PANTHER" id="PTHR10353">
    <property type="entry name" value="GLYCOSYL HYDROLASE"/>
    <property type="match status" value="1"/>
</dbReference>
<evidence type="ECO:0000313" key="3">
    <source>
        <dbReference type="EMBL" id="KAF8765853.1"/>
    </source>
</evidence>
<reference evidence="3" key="1">
    <citation type="submission" date="2020-07" db="EMBL/GenBank/DDBJ databases">
        <title>Genome sequence and genetic diversity analysis of an under-domesticated orphan crop, white fonio (Digitaria exilis).</title>
        <authorList>
            <person name="Bennetzen J.L."/>
            <person name="Chen S."/>
            <person name="Ma X."/>
            <person name="Wang X."/>
            <person name="Yssel A.E.J."/>
            <person name="Chaluvadi S.R."/>
            <person name="Johnson M."/>
            <person name="Gangashetty P."/>
            <person name="Hamidou F."/>
            <person name="Sanogo M.D."/>
            <person name="Zwaenepoel A."/>
            <person name="Wallace J."/>
            <person name="Van De Peer Y."/>
            <person name="Van Deynze A."/>
        </authorList>
    </citation>
    <scope>NUCLEOTIDE SEQUENCE</scope>
    <source>
        <tissue evidence="3">Leaves</tissue>
    </source>
</reference>
<keyword evidence="4" id="KW-1185">Reference proteome</keyword>
<proteinExistence type="inferred from homology"/>
<gene>
    <name evidence="3" type="ORF">HU200_008369</name>
</gene>
<evidence type="ECO:0000256" key="1">
    <source>
        <dbReference type="ARBA" id="ARBA00010838"/>
    </source>
</evidence>
<dbReference type="PANTHER" id="PTHR10353:SF204">
    <property type="entry name" value="BETA-GLUCOSIDASE 20"/>
    <property type="match status" value="1"/>
</dbReference>
<dbReference type="InterPro" id="IPR001360">
    <property type="entry name" value="Glyco_hydro_1"/>
</dbReference>
<dbReference type="OrthoDB" id="65569at2759"/>
<dbReference type="AlphaFoldDB" id="A0A835KQL0"/>
<evidence type="ECO:0000313" key="4">
    <source>
        <dbReference type="Proteomes" id="UP000636709"/>
    </source>
</evidence>
<dbReference type="GO" id="GO:0008422">
    <property type="term" value="F:beta-glucosidase activity"/>
    <property type="evidence" value="ECO:0007669"/>
    <property type="project" value="UniProtKB-ARBA"/>
</dbReference>
<name>A0A835KQL0_9POAL</name>
<comment type="similarity">
    <text evidence="1 2">Belongs to the glycosyl hydrolase 1 family.</text>
</comment>
<sequence>MAIASKLLAWRWGDTFSFSSSQHGRCFCGLNVRAPCGSRGAISLKALPLELELQPIRCPITVACCLSFLLGFRANGEQVFVKVYICSDNRNLQYEGAAAEDGRSPSIWDAFAHSERNIFGGTGDIASDGYHKCKEDVKLISEIGLEAYRFTISWSRLIPGGRGAVNPKGLQFYNNLINELVKAGIYSLSFMSSEFCIQINAVLYHMDLPQILEKEYGGWVSPKIIDDFTAYADLCFSEFGDRVAHWTTMLEPNVLAQGGFDNGGLPPNHCSYPFGSSNCTVGNSTTEPYLFVHHSLLAHASAVKLYRQKYHAAQKGVIGLNIYTMWLYPFTYSAEDIKATERAKAFLYGWILHPLVFGDYPETMRKIAGSRLPSFSSYESELVTNAFDFIGLNHYTSSYTSNHPNRIEGQLHDFTADLATLFRGPTFVNISLQDPHIPTILRVALFSVCRYKGCPPYSNGEMKNLLLPEKTDEMHLLSVFGYGGSDGTLNDLERIGYLTKYIASILKAIRNGADVRGYSVWSFVDLYEIFGGFKTHYGLVAVDFDTDERRRLPRRSAHWYSDFLKNNAAIESGFDFTTAIFHAQI</sequence>
<dbReference type="PRINTS" id="PR00131">
    <property type="entry name" value="GLHYDRLASE1"/>
</dbReference>
<dbReference type="Pfam" id="PF00232">
    <property type="entry name" value="Glyco_hydro_1"/>
    <property type="match status" value="1"/>
</dbReference>
<dbReference type="Gene3D" id="3.20.20.80">
    <property type="entry name" value="Glycosidases"/>
    <property type="match status" value="1"/>
</dbReference>
<organism evidence="3 4">
    <name type="scientific">Digitaria exilis</name>
    <dbReference type="NCBI Taxonomy" id="1010633"/>
    <lineage>
        <taxon>Eukaryota</taxon>
        <taxon>Viridiplantae</taxon>
        <taxon>Streptophyta</taxon>
        <taxon>Embryophyta</taxon>
        <taxon>Tracheophyta</taxon>
        <taxon>Spermatophyta</taxon>
        <taxon>Magnoliopsida</taxon>
        <taxon>Liliopsida</taxon>
        <taxon>Poales</taxon>
        <taxon>Poaceae</taxon>
        <taxon>PACMAD clade</taxon>
        <taxon>Panicoideae</taxon>
        <taxon>Panicodae</taxon>
        <taxon>Paniceae</taxon>
        <taxon>Anthephorinae</taxon>
        <taxon>Digitaria</taxon>
    </lineage>
</organism>
<dbReference type="GO" id="GO:0005975">
    <property type="term" value="P:carbohydrate metabolic process"/>
    <property type="evidence" value="ECO:0007669"/>
    <property type="project" value="InterPro"/>
</dbReference>
<dbReference type="Proteomes" id="UP000636709">
    <property type="component" value="Unassembled WGS sequence"/>
</dbReference>
<accession>A0A835KQL0</accession>